<reference evidence="2" key="1">
    <citation type="submission" date="2023-04" db="EMBL/GenBank/DDBJ databases">
        <title>Genome dynamics across the evolutionary transition to endosymbiosis.</title>
        <authorList>
            <person name="Siozios S."/>
            <person name="Nadal-Jimenez P."/>
            <person name="Azagi T."/>
            <person name="Sprong H."/>
            <person name="Frost C.L."/>
            <person name="Parratt S.R."/>
            <person name="Taylor G."/>
            <person name="Brettell L."/>
            <person name="Lew K.C."/>
            <person name="Croft L."/>
            <person name="King K.C."/>
            <person name="Brockhurst M.A."/>
            <person name="Hypsa V."/>
            <person name="Novakova E."/>
            <person name="Darby A.C."/>
            <person name="Hurst G.D.D."/>
        </authorList>
    </citation>
    <scope>NUCLEOTIDE SEQUENCE</scope>
    <source>
        <strain evidence="2">APv</strain>
    </source>
</reference>
<dbReference type="AlphaFoldDB" id="A0AA95KC83"/>
<name>A0AA95KC83_9GAMM</name>
<gene>
    <name evidence="2" type="ORF">QE210_09715</name>
</gene>
<feature type="domain" description="3-octaprenyl-4-hydroxybenzoate carboxy-lyase-like Rift-related" evidence="1">
    <location>
        <begin position="56"/>
        <end position="114"/>
    </location>
</feature>
<accession>A0AA95KC83</accession>
<keyword evidence="2" id="KW-0456">Lyase</keyword>
<dbReference type="EMBL" id="CP123504">
    <property type="protein sequence ID" value="WGM00173.1"/>
    <property type="molecule type" value="Genomic_DNA"/>
</dbReference>
<sequence>MLNTHLDNIYAMPGQSYSRLARHLGLAANSTPKEIIAAIRHAVKAKPIAPEYCFSALVKENIWLDNKLDLSRFPVPLLHAKDGGRYFGTYGFHVIQSPDGKWNSWRIDRLITLERACYCNPTYWPDPRNVATRREIDTMGNGFWCATGSRRHSGHAAGGRR</sequence>
<evidence type="ECO:0000313" key="3">
    <source>
        <dbReference type="Proteomes" id="UP001177595"/>
    </source>
</evidence>
<dbReference type="PANTHER" id="PTHR30108:SF17">
    <property type="entry name" value="FERULIC ACID DECARBOXYLASE 1"/>
    <property type="match status" value="1"/>
</dbReference>
<dbReference type="SUPFAM" id="SSF50475">
    <property type="entry name" value="FMN-binding split barrel"/>
    <property type="match status" value="1"/>
</dbReference>
<dbReference type="InterPro" id="IPR002830">
    <property type="entry name" value="UbiD"/>
</dbReference>
<protein>
    <submittedName>
        <fullName evidence="2">UbiD family decarboxylase</fullName>
        <ecNumber evidence="2">4.1.1.-</ecNumber>
    </submittedName>
</protein>
<dbReference type="GO" id="GO:0008694">
    <property type="term" value="F:4-hydroxy-3-polyprenylbenzoate decarboxylase activity"/>
    <property type="evidence" value="ECO:0007669"/>
    <property type="project" value="TreeGrafter"/>
</dbReference>
<proteinExistence type="predicted"/>
<dbReference type="Proteomes" id="UP001177595">
    <property type="component" value="Chromosome"/>
</dbReference>
<dbReference type="GO" id="GO:0005829">
    <property type="term" value="C:cytosol"/>
    <property type="evidence" value="ECO:0007669"/>
    <property type="project" value="TreeGrafter"/>
</dbReference>
<dbReference type="EC" id="4.1.1.-" evidence="2"/>
<evidence type="ECO:0000259" key="1">
    <source>
        <dbReference type="Pfam" id="PF01977"/>
    </source>
</evidence>
<dbReference type="GO" id="GO:0006744">
    <property type="term" value="P:ubiquinone biosynthetic process"/>
    <property type="evidence" value="ECO:0007669"/>
    <property type="project" value="TreeGrafter"/>
</dbReference>
<organism evidence="2 3">
    <name type="scientific">Arsenophonus nasoniae</name>
    <name type="common">son-killer infecting Nasonia vitripennis</name>
    <dbReference type="NCBI Taxonomy" id="638"/>
    <lineage>
        <taxon>Bacteria</taxon>
        <taxon>Pseudomonadati</taxon>
        <taxon>Pseudomonadota</taxon>
        <taxon>Gammaproteobacteria</taxon>
        <taxon>Enterobacterales</taxon>
        <taxon>Morganellaceae</taxon>
        <taxon>Arsenophonus</taxon>
    </lineage>
</organism>
<dbReference type="InterPro" id="IPR048304">
    <property type="entry name" value="UbiD_Rift_dom"/>
</dbReference>
<dbReference type="Pfam" id="PF01977">
    <property type="entry name" value="UbiD"/>
    <property type="match status" value="1"/>
</dbReference>
<dbReference type="PANTHER" id="PTHR30108">
    <property type="entry name" value="3-OCTAPRENYL-4-HYDROXYBENZOATE CARBOXY-LYASE-RELATED"/>
    <property type="match status" value="1"/>
</dbReference>
<evidence type="ECO:0000313" key="2">
    <source>
        <dbReference type="EMBL" id="WGM00173.1"/>
    </source>
</evidence>